<comment type="caution">
    <text evidence="1">The sequence shown here is derived from an EMBL/GenBank/DDBJ whole genome shotgun (WGS) entry which is preliminary data.</text>
</comment>
<sequence length="73" mass="8123">MVKEILRGVLGQSSSNYEELNIILYDCEQVINSRGGDLRYKKAFQRQSTSPASDPKQPTLDAASVYLIVTKTS</sequence>
<reference evidence="1" key="1">
    <citation type="submission" date="2020-08" db="EMBL/GenBank/DDBJ databases">
        <title>Multicomponent nature underlies the extraordinary mechanical properties of spider dragline silk.</title>
        <authorList>
            <person name="Kono N."/>
            <person name="Nakamura H."/>
            <person name="Mori M."/>
            <person name="Yoshida Y."/>
            <person name="Ohtoshi R."/>
            <person name="Malay A.D."/>
            <person name="Moran D.A.P."/>
            <person name="Tomita M."/>
            <person name="Numata K."/>
            <person name="Arakawa K."/>
        </authorList>
    </citation>
    <scope>NUCLEOTIDE SEQUENCE</scope>
</reference>
<dbReference type="EMBL" id="BMAW01056695">
    <property type="protein sequence ID" value="GFT07096.1"/>
    <property type="molecule type" value="Genomic_DNA"/>
</dbReference>
<accession>A0A8X6ND36</accession>
<evidence type="ECO:0000313" key="1">
    <source>
        <dbReference type="EMBL" id="GFT07096.1"/>
    </source>
</evidence>
<proteinExistence type="predicted"/>
<dbReference type="AlphaFoldDB" id="A0A8X6ND36"/>
<protein>
    <submittedName>
        <fullName evidence="1">Uncharacterized protein</fullName>
    </submittedName>
</protein>
<organism evidence="1 2">
    <name type="scientific">Nephila pilipes</name>
    <name type="common">Giant wood spider</name>
    <name type="synonym">Nephila maculata</name>
    <dbReference type="NCBI Taxonomy" id="299642"/>
    <lineage>
        <taxon>Eukaryota</taxon>
        <taxon>Metazoa</taxon>
        <taxon>Ecdysozoa</taxon>
        <taxon>Arthropoda</taxon>
        <taxon>Chelicerata</taxon>
        <taxon>Arachnida</taxon>
        <taxon>Araneae</taxon>
        <taxon>Araneomorphae</taxon>
        <taxon>Entelegynae</taxon>
        <taxon>Araneoidea</taxon>
        <taxon>Nephilidae</taxon>
        <taxon>Nephila</taxon>
    </lineage>
</organism>
<dbReference type="Proteomes" id="UP000887013">
    <property type="component" value="Unassembled WGS sequence"/>
</dbReference>
<name>A0A8X6ND36_NEPPI</name>
<evidence type="ECO:0000313" key="2">
    <source>
        <dbReference type="Proteomes" id="UP000887013"/>
    </source>
</evidence>
<keyword evidence="2" id="KW-1185">Reference proteome</keyword>
<gene>
    <name evidence="1" type="ORF">NPIL_110381</name>
</gene>